<comment type="caution">
    <text evidence="2">The sequence shown here is derived from an EMBL/GenBank/DDBJ whole genome shotgun (WGS) entry which is preliminary data.</text>
</comment>
<reference evidence="2 3" key="1">
    <citation type="submission" date="2017-09" db="EMBL/GenBank/DDBJ databases">
        <title>The Catabolism of 3,6-Dichlorosalicylic acid is Initiated by the Cytochrome P450 Monooxygenase DsmABC in Rhizorhabdus dicambivorans Ndbn-20.</title>
        <authorList>
            <person name="Na L."/>
        </authorList>
    </citation>
    <scope>NUCLEOTIDE SEQUENCE [LARGE SCALE GENOMIC DNA]</scope>
    <source>
        <strain evidence="2 3">Ndbn-20m</strain>
    </source>
</reference>
<proteinExistence type="predicted"/>
<keyword evidence="1" id="KW-0732">Signal</keyword>
<protein>
    <submittedName>
        <fullName evidence="2">Uncharacterized protein</fullName>
    </submittedName>
</protein>
<gene>
    <name evidence="2" type="ORF">COO09_10950</name>
</gene>
<dbReference type="PANTHER" id="PTHR34001:SF3">
    <property type="entry name" value="BLL7405 PROTEIN"/>
    <property type="match status" value="1"/>
</dbReference>
<dbReference type="OrthoDB" id="9815357at2"/>
<feature type="chain" id="PRO_5012269041" evidence="1">
    <location>
        <begin position="24"/>
        <end position="284"/>
    </location>
</feature>
<name>A0A2A4FVD0_9SPHN</name>
<feature type="signal peptide" evidence="1">
    <location>
        <begin position="1"/>
        <end position="23"/>
    </location>
</feature>
<dbReference type="AlphaFoldDB" id="A0A2A4FVD0"/>
<dbReference type="InterPro" id="IPR036709">
    <property type="entry name" value="Autotransporte_beta_dom_sf"/>
</dbReference>
<dbReference type="Proteomes" id="UP000218934">
    <property type="component" value="Unassembled WGS sequence"/>
</dbReference>
<dbReference type="KEGG" id="rdi:CMV14_23340"/>
<evidence type="ECO:0000256" key="1">
    <source>
        <dbReference type="SAM" id="SignalP"/>
    </source>
</evidence>
<dbReference type="PANTHER" id="PTHR34001">
    <property type="entry name" value="BLL7405 PROTEIN"/>
    <property type="match status" value="1"/>
</dbReference>
<organism evidence="2 3">
    <name type="scientific">Rhizorhabdus dicambivorans</name>
    <dbReference type="NCBI Taxonomy" id="1850238"/>
    <lineage>
        <taxon>Bacteria</taxon>
        <taxon>Pseudomonadati</taxon>
        <taxon>Pseudomonadota</taxon>
        <taxon>Alphaproteobacteria</taxon>
        <taxon>Sphingomonadales</taxon>
        <taxon>Sphingomonadaceae</taxon>
        <taxon>Rhizorhabdus</taxon>
    </lineage>
</organism>
<keyword evidence="3" id="KW-1185">Reference proteome</keyword>
<evidence type="ECO:0000313" key="3">
    <source>
        <dbReference type="Proteomes" id="UP000218934"/>
    </source>
</evidence>
<evidence type="ECO:0000313" key="2">
    <source>
        <dbReference type="EMBL" id="PCE42149.1"/>
    </source>
</evidence>
<dbReference type="Gene3D" id="2.40.160.20">
    <property type="match status" value="1"/>
</dbReference>
<dbReference type="InterPro" id="IPR051692">
    <property type="entry name" value="OMP-like"/>
</dbReference>
<accession>A0A2A4FVD0</accession>
<dbReference type="SUPFAM" id="SSF103515">
    <property type="entry name" value="Autotransporter"/>
    <property type="match status" value="1"/>
</dbReference>
<dbReference type="EMBL" id="NWUF01000009">
    <property type="protein sequence ID" value="PCE42149.1"/>
    <property type="molecule type" value="Genomic_DNA"/>
</dbReference>
<dbReference type="RefSeq" id="WP_066968710.1">
    <property type="nucleotide sequence ID" value="NZ_CP023449.1"/>
</dbReference>
<sequence length="284" mass="29938">MRNLLPTTAAIGLAVLGASAASAQDSAAAWTGFYVGGQLGYGWQPKDGDEIVNFDRNLDGNFGDAFVNFQPNALGRGGMCGGAPTSAVPSTGCTKDNDSTNWKIHAGYDYGFSLGESGTWVVGAVVEYGKSYLYDNVTAFSTTPAVYKMQATLKSDGAIRARGGYAFDTGTLIYATGGAAFGKITNTFSTSNTVNANSVTDPKKNAWGWVYGGGIEQQVGKFSIGTLYTFTALKNNDSLVRLGPPFVANPANPFIAQNAGGVDFKRSFSKFAFHSIRAVASYRF</sequence>